<dbReference type="Pfam" id="PF03372">
    <property type="entry name" value="Exo_endo_phos"/>
    <property type="match status" value="1"/>
</dbReference>
<dbReference type="Proteomes" id="UP000825729">
    <property type="component" value="Unassembled WGS sequence"/>
</dbReference>
<dbReference type="PANTHER" id="PTHR12121">
    <property type="entry name" value="CARBON CATABOLITE REPRESSOR PROTEIN 4"/>
    <property type="match status" value="1"/>
</dbReference>
<protein>
    <recommendedName>
        <fullName evidence="1">Endonuclease/exonuclease/phosphatase domain-containing protein</fullName>
    </recommendedName>
</protein>
<feature type="domain" description="Endonuclease/exonuclease/phosphatase" evidence="1">
    <location>
        <begin position="136"/>
        <end position="410"/>
    </location>
</feature>
<dbReference type="SUPFAM" id="SSF56219">
    <property type="entry name" value="DNase I-like"/>
    <property type="match status" value="1"/>
</dbReference>
<reference evidence="2 3" key="1">
    <citation type="submission" date="2021-07" db="EMBL/GenBank/DDBJ databases">
        <title>The Aristolochia fimbriata genome: insights into angiosperm evolution, floral development and chemical biosynthesis.</title>
        <authorList>
            <person name="Jiao Y."/>
        </authorList>
    </citation>
    <scope>NUCLEOTIDE SEQUENCE [LARGE SCALE GENOMIC DNA]</scope>
    <source>
        <strain evidence="2">IBCAS-2021</strain>
        <tissue evidence="2">Leaf</tissue>
    </source>
</reference>
<dbReference type="EMBL" id="JAINDJ010000002">
    <property type="protein sequence ID" value="KAG9455895.1"/>
    <property type="molecule type" value="Genomic_DNA"/>
</dbReference>
<evidence type="ECO:0000313" key="2">
    <source>
        <dbReference type="EMBL" id="KAG9455895.1"/>
    </source>
</evidence>
<evidence type="ECO:0000313" key="3">
    <source>
        <dbReference type="Proteomes" id="UP000825729"/>
    </source>
</evidence>
<dbReference type="PANTHER" id="PTHR12121:SF36">
    <property type="entry name" value="ENDONUCLEASE_EXONUCLEASE_PHOSPHATASE DOMAIN-CONTAINING PROTEIN"/>
    <property type="match status" value="1"/>
</dbReference>
<dbReference type="InterPro" id="IPR050410">
    <property type="entry name" value="CCR4/nocturin_mRNA_transcr"/>
</dbReference>
<proteinExistence type="predicted"/>
<sequence>MSLDSRVSTMANEENMDLEVHLRPSKAIVGITIFAEVRRRGGQRIDDREMPQFEWCLQHVNASEKSDWSTLSFGNSYVPTPSTLGKVLGLRLGHGGRVVHISAPVIRGISLPERFLFGTSDRLPHECNNSRIISVMSYNISSHRHTWDSRWQKLSKEIFTHKANIICLQEVDREKYNNVMEPTFFNRGYSGVFIERTRIGTEPLDGCATFYHRHLFEMIDYTTVYLERDMKQYVKRFGTPELKASTSKWKKGNIASILRLKLINIDNEPEPRYIFVVNTHISQSNPRNPGAVETLRLLQVATIRKHLVEYVCNQDAPILFCGDLNSMNNRKLGNAQWSILEEGIYSTFRLRNSYEPTRGNAPGPYTDRKIIDYIFYFEDHFEVIDCLCLPNLRGKNAPDSEDFWKRGSDHILMLSRFFFRPLRQNGIT</sequence>
<accession>A0AAV7F403</accession>
<keyword evidence="3" id="KW-1185">Reference proteome</keyword>
<organism evidence="2 3">
    <name type="scientific">Aristolochia fimbriata</name>
    <name type="common">White veined hardy Dutchman's pipe vine</name>
    <dbReference type="NCBI Taxonomy" id="158543"/>
    <lineage>
        <taxon>Eukaryota</taxon>
        <taxon>Viridiplantae</taxon>
        <taxon>Streptophyta</taxon>
        <taxon>Embryophyta</taxon>
        <taxon>Tracheophyta</taxon>
        <taxon>Spermatophyta</taxon>
        <taxon>Magnoliopsida</taxon>
        <taxon>Magnoliidae</taxon>
        <taxon>Piperales</taxon>
        <taxon>Aristolochiaceae</taxon>
        <taxon>Aristolochia</taxon>
    </lineage>
</organism>
<evidence type="ECO:0000259" key="1">
    <source>
        <dbReference type="Pfam" id="PF03372"/>
    </source>
</evidence>
<dbReference type="InterPro" id="IPR005135">
    <property type="entry name" value="Endo/exonuclease/phosphatase"/>
</dbReference>
<dbReference type="AlphaFoldDB" id="A0AAV7F403"/>
<gene>
    <name evidence="2" type="ORF">H6P81_000403</name>
</gene>
<dbReference type="GO" id="GO:0000175">
    <property type="term" value="F:3'-5'-RNA exonuclease activity"/>
    <property type="evidence" value="ECO:0007669"/>
    <property type="project" value="TreeGrafter"/>
</dbReference>
<comment type="caution">
    <text evidence="2">The sequence shown here is derived from an EMBL/GenBank/DDBJ whole genome shotgun (WGS) entry which is preliminary data.</text>
</comment>
<name>A0AAV7F403_ARIFI</name>
<dbReference type="Gene3D" id="3.60.10.10">
    <property type="entry name" value="Endonuclease/exonuclease/phosphatase"/>
    <property type="match status" value="1"/>
</dbReference>
<dbReference type="InterPro" id="IPR036691">
    <property type="entry name" value="Endo/exonu/phosph_ase_sf"/>
</dbReference>